<dbReference type="AlphaFoldDB" id="A0A510VRB6"/>
<gene>
    <name evidence="4" type="ORF">LSI01_09020</name>
</gene>
<evidence type="ECO:0000256" key="2">
    <source>
        <dbReference type="PROSITE-ProRule" id="PRU00335"/>
    </source>
</evidence>
<feature type="domain" description="HTH tetR-type" evidence="3">
    <location>
        <begin position="7"/>
        <end position="67"/>
    </location>
</feature>
<dbReference type="Gene3D" id="1.10.357.10">
    <property type="entry name" value="Tetracycline Repressor, domain 2"/>
    <property type="match status" value="1"/>
</dbReference>
<evidence type="ECO:0000256" key="1">
    <source>
        <dbReference type="ARBA" id="ARBA00023125"/>
    </source>
</evidence>
<reference evidence="4 5" key="1">
    <citation type="submission" date="2019-07" db="EMBL/GenBank/DDBJ databases">
        <title>Whole genome shotgun sequence of Lactobacillus siliginis NBRC 101315.</title>
        <authorList>
            <person name="Hosoyama A."/>
            <person name="Uohara A."/>
            <person name="Ohji S."/>
            <person name="Ichikawa N."/>
        </authorList>
    </citation>
    <scope>NUCLEOTIDE SEQUENCE [LARGE SCALE GENOMIC DNA]</scope>
    <source>
        <strain evidence="4 5">NBRC 101315</strain>
    </source>
</reference>
<dbReference type="EMBL" id="BJUD01000013">
    <property type="protein sequence ID" value="GEK28591.1"/>
    <property type="molecule type" value="Genomic_DNA"/>
</dbReference>
<dbReference type="Proteomes" id="UP000321429">
    <property type="component" value="Unassembled WGS sequence"/>
</dbReference>
<dbReference type="InterPro" id="IPR001647">
    <property type="entry name" value="HTH_TetR"/>
</dbReference>
<dbReference type="InterPro" id="IPR009057">
    <property type="entry name" value="Homeodomain-like_sf"/>
</dbReference>
<comment type="caution">
    <text evidence="4">The sequence shown here is derived from an EMBL/GenBank/DDBJ whole genome shotgun (WGS) entry which is preliminary data.</text>
</comment>
<dbReference type="SUPFAM" id="SSF46689">
    <property type="entry name" value="Homeodomain-like"/>
    <property type="match status" value="1"/>
</dbReference>
<dbReference type="Pfam" id="PF00440">
    <property type="entry name" value="TetR_N"/>
    <property type="match status" value="1"/>
</dbReference>
<dbReference type="OrthoDB" id="9810250at2"/>
<organism evidence="4 5">
    <name type="scientific">Furfurilactobacillus siliginis</name>
    <dbReference type="NCBI Taxonomy" id="348151"/>
    <lineage>
        <taxon>Bacteria</taxon>
        <taxon>Bacillati</taxon>
        <taxon>Bacillota</taxon>
        <taxon>Bacilli</taxon>
        <taxon>Lactobacillales</taxon>
        <taxon>Lactobacillaceae</taxon>
        <taxon>Furfurilactobacillus</taxon>
    </lineage>
</organism>
<dbReference type="RefSeq" id="WP_057808541.1">
    <property type="nucleotide sequence ID" value="NZ_BJUD01000013.1"/>
</dbReference>
<dbReference type="GO" id="GO:0003677">
    <property type="term" value="F:DNA binding"/>
    <property type="evidence" value="ECO:0007669"/>
    <property type="project" value="UniProtKB-UniRule"/>
</dbReference>
<dbReference type="PANTHER" id="PTHR43479:SF7">
    <property type="entry name" value="TETR-FAMILY TRANSCRIPTIONAL REGULATOR"/>
    <property type="match status" value="1"/>
</dbReference>
<accession>A0A510VRB6</accession>
<evidence type="ECO:0000259" key="3">
    <source>
        <dbReference type="PROSITE" id="PS50977"/>
    </source>
</evidence>
<sequence>MTDLRIKRTERAIKQSFIELVLQVGFEHVSIQTLADAAMINRQTFYAHYADKYQLAERLIAAFVEDMDQLFAKRMQTADAKLNLADSSASLLPLIDALYIQRNDEVRALRTIVLPNQLGLDAAIQTRITNIFKLYDSTKTLTPFQLEVDVALVMTILNHTIATKQLPDLVEVQTAVKKVARLFNV</sequence>
<proteinExistence type="predicted"/>
<dbReference type="PROSITE" id="PS50977">
    <property type="entry name" value="HTH_TETR_2"/>
    <property type="match status" value="1"/>
</dbReference>
<evidence type="ECO:0000313" key="4">
    <source>
        <dbReference type="EMBL" id="GEK28591.1"/>
    </source>
</evidence>
<dbReference type="InterPro" id="IPR050624">
    <property type="entry name" value="HTH-type_Tx_Regulator"/>
</dbReference>
<protein>
    <recommendedName>
        <fullName evidence="3">HTH tetR-type domain-containing protein</fullName>
    </recommendedName>
</protein>
<keyword evidence="1 2" id="KW-0238">DNA-binding</keyword>
<name>A0A510VRB6_9LACO</name>
<dbReference type="PANTHER" id="PTHR43479">
    <property type="entry name" value="ACREF/ENVCD OPERON REPRESSOR-RELATED"/>
    <property type="match status" value="1"/>
</dbReference>
<evidence type="ECO:0000313" key="5">
    <source>
        <dbReference type="Proteomes" id="UP000321429"/>
    </source>
</evidence>
<feature type="DNA-binding region" description="H-T-H motif" evidence="2">
    <location>
        <begin position="30"/>
        <end position="49"/>
    </location>
</feature>